<sequence>MSLRKLISAGYRSLSGNRVHVYCFDRNLDLVPLENQLEIFLQLKPGLSAYLNDPRQSANSLVTPLDKAEDSVPSELRPLTPVRVEATAGLRALGHEASENILQAVRELLKDRSRLKTEANAVSVLDGTQGGSYQWEKGIETFQKSLSEGKVKQNLMTPAKALKKVKGSAFHCSLPPGEIVIGEQNGLPSLLVLLFKSLLSRKDSAWLGNVQNSDSFISDIKREWEYGFAVEICEQYTSSTWLSSLVMLLQTISKDSSSKECLFQMRLVLEFMFEKLQDPEFAFAVSLEPRNNVSVGIQQDLQELMKGCIRLLQAVDSTKEKDVTSAVRKEIRMRIHDVLMTVT</sequence>
<evidence type="ECO:0000256" key="3">
    <source>
        <dbReference type="ARBA" id="ARBA00022801"/>
    </source>
</evidence>
<evidence type="ECO:0000256" key="4">
    <source>
        <dbReference type="ARBA" id="ARBA00030084"/>
    </source>
</evidence>
<dbReference type="EC" id="3.6.1.5" evidence="2"/>
<evidence type="ECO:0000256" key="8">
    <source>
        <dbReference type="ARBA" id="ARBA00049175"/>
    </source>
</evidence>
<dbReference type="Gene3D" id="3.30.420.150">
    <property type="entry name" value="Exopolyphosphatase. Domain 2"/>
    <property type="match status" value="1"/>
</dbReference>
<name>A0ABQ7ZLD5_BRANA</name>
<reference evidence="10 11" key="1">
    <citation type="submission" date="2021-05" db="EMBL/GenBank/DDBJ databases">
        <title>Genome Assembly of Synthetic Allotetraploid Brassica napus Reveals Homoeologous Exchanges between Subgenomes.</title>
        <authorList>
            <person name="Davis J.T."/>
        </authorList>
    </citation>
    <scope>NUCLEOTIDE SEQUENCE [LARGE SCALE GENOMIC DNA]</scope>
    <source>
        <strain evidence="11">cv. Da-Ae</strain>
        <tissue evidence="10">Seedling</tissue>
    </source>
</reference>
<dbReference type="Pfam" id="PF01150">
    <property type="entry name" value="GDA1_CD39"/>
    <property type="match status" value="1"/>
</dbReference>
<evidence type="ECO:0000256" key="2">
    <source>
        <dbReference type="ARBA" id="ARBA00012148"/>
    </source>
</evidence>
<gene>
    <name evidence="10" type="ORF">HID58_068355</name>
</gene>
<evidence type="ECO:0000256" key="7">
    <source>
        <dbReference type="ARBA" id="ARBA00032306"/>
    </source>
</evidence>
<dbReference type="Proteomes" id="UP000824890">
    <property type="component" value="Unassembled WGS sequence"/>
</dbReference>
<dbReference type="PANTHER" id="PTHR11782">
    <property type="entry name" value="ADENOSINE/GUANOSINE DIPHOSPHATASE"/>
    <property type="match status" value="1"/>
</dbReference>
<proteinExistence type="inferred from homology"/>
<organism evidence="10 11">
    <name type="scientific">Brassica napus</name>
    <name type="common">Rape</name>
    <dbReference type="NCBI Taxonomy" id="3708"/>
    <lineage>
        <taxon>Eukaryota</taxon>
        <taxon>Viridiplantae</taxon>
        <taxon>Streptophyta</taxon>
        <taxon>Embryophyta</taxon>
        <taxon>Tracheophyta</taxon>
        <taxon>Spermatophyta</taxon>
        <taxon>Magnoliopsida</taxon>
        <taxon>eudicotyledons</taxon>
        <taxon>Gunneridae</taxon>
        <taxon>Pentapetalae</taxon>
        <taxon>rosids</taxon>
        <taxon>malvids</taxon>
        <taxon>Brassicales</taxon>
        <taxon>Brassicaceae</taxon>
        <taxon>Brassiceae</taxon>
        <taxon>Brassica</taxon>
    </lineage>
</organism>
<protein>
    <recommendedName>
        <fullName evidence="2">apyrase</fullName>
        <ecNumber evidence="2">3.6.1.5</ecNumber>
    </recommendedName>
    <alternativeName>
        <fullName evidence="6">ATP-diphosphatase</fullName>
    </alternativeName>
    <alternativeName>
        <fullName evidence="7">ATP-diphosphohydrolase</fullName>
    </alternativeName>
    <alternativeName>
        <fullName evidence="4">Adenosine diphosphatase</fullName>
    </alternativeName>
    <alternativeName>
        <fullName evidence="5">NTPDase</fullName>
    </alternativeName>
</protein>
<evidence type="ECO:0000313" key="10">
    <source>
        <dbReference type="EMBL" id="KAH0880961.1"/>
    </source>
</evidence>
<dbReference type="PANTHER" id="PTHR11782:SF83">
    <property type="entry name" value="GUANOSINE-DIPHOSPHATASE"/>
    <property type="match status" value="1"/>
</dbReference>
<comment type="similarity">
    <text evidence="1">Belongs to the GDA1/CD39 NTPase family.</text>
</comment>
<evidence type="ECO:0000256" key="1">
    <source>
        <dbReference type="ARBA" id="ARBA00009283"/>
    </source>
</evidence>
<keyword evidence="3" id="KW-0378">Hydrolase</keyword>
<evidence type="ECO:0000256" key="6">
    <source>
        <dbReference type="ARBA" id="ARBA00031428"/>
    </source>
</evidence>
<accession>A0ABQ7ZLD5</accession>
<comment type="caution">
    <text evidence="10">The sequence shown here is derived from an EMBL/GenBank/DDBJ whole genome shotgun (WGS) entry which is preliminary data.</text>
</comment>
<dbReference type="InterPro" id="IPR000407">
    <property type="entry name" value="GDA1_CD39_NTPase"/>
</dbReference>
<dbReference type="EMBL" id="JAGKQM010000015">
    <property type="protein sequence ID" value="KAH0880961.1"/>
    <property type="molecule type" value="Genomic_DNA"/>
</dbReference>
<evidence type="ECO:0000256" key="5">
    <source>
        <dbReference type="ARBA" id="ARBA00031370"/>
    </source>
</evidence>
<dbReference type="InterPro" id="IPR056473">
    <property type="entry name" value="HEAT_Utp10/HEAT1"/>
</dbReference>
<evidence type="ECO:0000259" key="9">
    <source>
        <dbReference type="Pfam" id="PF23243"/>
    </source>
</evidence>
<dbReference type="Gene3D" id="3.30.420.40">
    <property type="match status" value="1"/>
</dbReference>
<feature type="domain" description="Utp10/HEAT1 HEAT-repeats" evidence="9">
    <location>
        <begin position="181"/>
        <end position="343"/>
    </location>
</feature>
<dbReference type="Pfam" id="PF23243">
    <property type="entry name" value="HEAT_HEATR1"/>
    <property type="match status" value="1"/>
</dbReference>
<keyword evidence="11" id="KW-1185">Reference proteome</keyword>
<evidence type="ECO:0000313" key="11">
    <source>
        <dbReference type="Proteomes" id="UP000824890"/>
    </source>
</evidence>
<comment type="catalytic activity">
    <reaction evidence="8">
        <text>a ribonucleoside 5'-triphosphate + 2 H2O = a ribonucleoside 5'-phosphate + 2 phosphate + 2 H(+)</text>
        <dbReference type="Rhea" id="RHEA:36795"/>
        <dbReference type="ChEBI" id="CHEBI:15377"/>
        <dbReference type="ChEBI" id="CHEBI:15378"/>
        <dbReference type="ChEBI" id="CHEBI:43474"/>
        <dbReference type="ChEBI" id="CHEBI:58043"/>
        <dbReference type="ChEBI" id="CHEBI:61557"/>
        <dbReference type="EC" id="3.6.1.5"/>
    </reaction>
</comment>